<keyword evidence="2" id="KW-0560">Oxidoreductase</keyword>
<comment type="caution">
    <text evidence="2">The sequence shown here is derived from an EMBL/GenBank/DDBJ whole genome shotgun (WGS) entry which is preliminary data.</text>
</comment>
<organism evidence="2 3">
    <name type="scientific">Paracraurococcus lichenis</name>
    <dbReference type="NCBI Taxonomy" id="3064888"/>
    <lineage>
        <taxon>Bacteria</taxon>
        <taxon>Pseudomonadati</taxon>
        <taxon>Pseudomonadota</taxon>
        <taxon>Alphaproteobacteria</taxon>
        <taxon>Acetobacterales</taxon>
        <taxon>Roseomonadaceae</taxon>
        <taxon>Paracraurococcus</taxon>
    </lineage>
</organism>
<accession>A0ABT9DYT4</accession>
<dbReference type="EMBL" id="JAUTWS010000009">
    <property type="protein sequence ID" value="MDO9709072.1"/>
    <property type="molecule type" value="Genomic_DNA"/>
</dbReference>
<name>A0ABT9DYT4_9PROT</name>
<feature type="compositionally biased region" description="Pro residues" evidence="1">
    <location>
        <begin position="35"/>
        <end position="51"/>
    </location>
</feature>
<evidence type="ECO:0000256" key="1">
    <source>
        <dbReference type="SAM" id="MobiDB-lite"/>
    </source>
</evidence>
<feature type="region of interest" description="Disordered" evidence="1">
    <location>
        <begin position="29"/>
        <end position="55"/>
    </location>
</feature>
<dbReference type="Pfam" id="PF13618">
    <property type="entry name" value="Gluconate_2-dh3"/>
    <property type="match status" value="1"/>
</dbReference>
<dbReference type="InterPro" id="IPR027056">
    <property type="entry name" value="Gluconate_2DH_su3"/>
</dbReference>
<dbReference type="Proteomes" id="UP001243009">
    <property type="component" value="Unassembled WGS sequence"/>
</dbReference>
<dbReference type="PROSITE" id="PS51318">
    <property type="entry name" value="TAT"/>
    <property type="match status" value="1"/>
</dbReference>
<evidence type="ECO:0000313" key="2">
    <source>
        <dbReference type="EMBL" id="MDO9709072.1"/>
    </source>
</evidence>
<gene>
    <name evidence="2" type="ORF">Q7A36_12020</name>
</gene>
<dbReference type="RefSeq" id="WP_305103936.1">
    <property type="nucleotide sequence ID" value="NZ_JAUTWS010000009.1"/>
</dbReference>
<dbReference type="EC" id="1.-.-.-" evidence="2"/>
<dbReference type="InterPro" id="IPR006311">
    <property type="entry name" value="TAT_signal"/>
</dbReference>
<reference evidence="2 3" key="1">
    <citation type="submission" date="2023-08" db="EMBL/GenBank/DDBJ databases">
        <title>The draft genome sequence of Paracraurococcus sp. LOR1-02.</title>
        <authorList>
            <person name="Kingkaew E."/>
            <person name="Tanasupawat S."/>
        </authorList>
    </citation>
    <scope>NUCLEOTIDE SEQUENCE [LARGE SCALE GENOMIC DNA]</scope>
    <source>
        <strain evidence="2 3">LOR1-02</strain>
    </source>
</reference>
<proteinExistence type="predicted"/>
<dbReference type="GO" id="GO:0016491">
    <property type="term" value="F:oxidoreductase activity"/>
    <property type="evidence" value="ECO:0007669"/>
    <property type="project" value="UniProtKB-KW"/>
</dbReference>
<sequence>MSGGLDRRGLFRGAAALGGAAALPAGAGAQTEAPAAPPAAPPAAAAPPPAPGSLAAWRAGQRAAPDQVPYRFFNPMEAGFVEAAADRLIPADDDWPGALWAGVPAYIDGQLAGAYGQGARFYAAGPWAKGIPSQGYQLPLAPAALYRTSLSALLREGERRGLDFTGATPEQQDGFLQEMEAGKIDCGGFPSSVFFETLLANTIEGFLSDPVYGGNRDMVGWRMIGFPGAYAAYLPLYTHHGMTLAREPMSIGDHARAQQVHGEEGAHRHG</sequence>
<protein>
    <submittedName>
        <fullName evidence="2">Gluconate 2-dehydrogenase subunit 3 family protein</fullName>
        <ecNumber evidence="2">1.-.-.-</ecNumber>
    </submittedName>
</protein>
<keyword evidence="3" id="KW-1185">Reference proteome</keyword>
<evidence type="ECO:0000313" key="3">
    <source>
        <dbReference type="Proteomes" id="UP001243009"/>
    </source>
</evidence>